<evidence type="ECO:0000256" key="4">
    <source>
        <dbReference type="ARBA" id="ARBA00023026"/>
    </source>
</evidence>
<gene>
    <name evidence="6" type="primary">yspD</name>
    <name evidence="6" type="ordered locus">YE3535</name>
</gene>
<dbReference type="OrthoDB" id="6465448at2"/>
<dbReference type="InterPro" id="IPR009483">
    <property type="entry name" value="IpaD/BipD/SipD"/>
</dbReference>
<dbReference type="eggNOG" id="ENOG5033WX1">
    <property type="taxonomic scope" value="Bacteria"/>
</dbReference>
<proteinExistence type="inferred from homology"/>
<dbReference type="KEGG" id="yen:YE3535"/>
<organism evidence="6 7">
    <name type="scientific">Yersinia enterocolitica serotype O:8 / biotype 1B (strain NCTC 13174 / 8081)</name>
    <dbReference type="NCBI Taxonomy" id="393305"/>
    <lineage>
        <taxon>Bacteria</taxon>
        <taxon>Pseudomonadati</taxon>
        <taxon>Pseudomonadota</taxon>
        <taxon>Gammaproteobacteria</taxon>
        <taxon>Enterobacterales</taxon>
        <taxon>Yersiniaceae</taxon>
        <taxon>Yersinia</taxon>
    </lineage>
</organism>
<evidence type="ECO:0000256" key="1">
    <source>
        <dbReference type="ARBA" id="ARBA00004613"/>
    </source>
</evidence>
<dbReference type="SUPFAM" id="SSF140693">
    <property type="entry name" value="IpaD-like"/>
    <property type="match status" value="1"/>
</dbReference>
<evidence type="ECO:0000313" key="7">
    <source>
        <dbReference type="Proteomes" id="UP000000642"/>
    </source>
</evidence>
<sequence length="348" mass="38863">MSTAIISLPQHVPELMLGAKGALANGHNVSAQPMLLQNMDLSALMQPLDDPYATGRQLVANNSHLLPLPVFESSSTGSFHSVSGDMDKVVADSRSLVRGLKRSDDNYKATMRSISNATAKDEEWHVTHIEPMKDLIKSIHGDYQQNYAEINKGATEFMRVTHTALGTISNHIEAGSDGKIKFNLYEFAKSMHEQLQKYVVCSFPKQDTEKMKAFAKNWPPSDAKINPIYTFAGGDKELAFWEKKLGTGFKVEYEQSSGKIKVYPDLAPITEIYKLLQGTEATWMGSDTNAQAFQSLQSGIDSQKNAIDNSVTQLLEKFRQDNTSFETLIQLLTKMVDDLYRYNMGYVQ</sequence>
<evidence type="ECO:0000256" key="3">
    <source>
        <dbReference type="ARBA" id="ARBA00022525"/>
    </source>
</evidence>
<keyword evidence="4" id="KW-0843">Virulence</keyword>
<evidence type="ECO:0000256" key="5">
    <source>
        <dbReference type="ARBA" id="ARBA00023054"/>
    </source>
</evidence>
<keyword evidence="3" id="KW-0964">Secreted</keyword>
<protein>
    <recommendedName>
        <fullName evidence="8">YspD</fullName>
    </recommendedName>
</protein>
<dbReference type="EMBL" id="AM286415">
    <property type="protein sequence ID" value="CAL13557.1"/>
    <property type="molecule type" value="Genomic_DNA"/>
</dbReference>
<dbReference type="HOGENOM" id="CLU_068474_0_0_6"/>
<dbReference type="PATRIC" id="fig|393305.7.peg.3754"/>
<dbReference type="AlphaFoldDB" id="A1JQ84"/>
<dbReference type="InterPro" id="IPR036708">
    <property type="entry name" value="BipD-like_sf"/>
</dbReference>
<accession>A1JQ84</accession>
<comment type="subcellular location">
    <subcellularLocation>
        <location evidence="1">Secreted</location>
    </subcellularLocation>
</comment>
<evidence type="ECO:0008006" key="8">
    <source>
        <dbReference type="Google" id="ProtNLM"/>
    </source>
</evidence>
<dbReference type="Proteomes" id="UP000000642">
    <property type="component" value="Chromosome"/>
</dbReference>
<name>A1JQ84_YERE8</name>
<comment type="similarity">
    <text evidence="2">Belongs to the invasin protein D family.</text>
</comment>
<dbReference type="Pfam" id="PF06511">
    <property type="entry name" value="T3SS_TC"/>
    <property type="match status" value="1"/>
</dbReference>
<dbReference type="GO" id="GO:0005576">
    <property type="term" value="C:extracellular region"/>
    <property type="evidence" value="ECO:0007669"/>
    <property type="project" value="UniProtKB-SubCell"/>
</dbReference>
<evidence type="ECO:0000313" key="6">
    <source>
        <dbReference type="EMBL" id="CAL13557.1"/>
    </source>
</evidence>
<keyword evidence="5" id="KW-0175">Coiled coil</keyword>
<dbReference type="RefSeq" id="WP_011817126.1">
    <property type="nucleotide sequence ID" value="NC_008800.1"/>
</dbReference>
<dbReference type="Gene3D" id="1.20.1710.10">
    <property type="entry name" value="IpaD-like"/>
    <property type="match status" value="1"/>
</dbReference>
<evidence type="ECO:0000256" key="2">
    <source>
        <dbReference type="ARBA" id="ARBA00007741"/>
    </source>
</evidence>
<reference evidence="6 7" key="1">
    <citation type="journal article" date="2006" name="PLoS Genet.">
        <title>The complete genome sequence and comparative genome analysis of the high pathogenicity Yersinia enterocolitica strain 8081.</title>
        <authorList>
            <person name="Thomson N.R."/>
            <person name="Howard S."/>
            <person name="Wren B.W."/>
            <person name="Holden M.T.G."/>
            <person name="Crossman L."/>
            <person name="Challis G.L."/>
            <person name="Churcher C."/>
            <person name="Mungall K."/>
            <person name="Brooks K."/>
            <person name="Chillingworth T."/>
            <person name="Feltwell T."/>
            <person name="Abdellah Z."/>
            <person name="Hauser H."/>
            <person name="Jagels K."/>
            <person name="Maddison M."/>
            <person name="Moule S."/>
            <person name="Sanders M."/>
            <person name="Whitehead S."/>
            <person name="Quail M.A."/>
            <person name="Dougan G."/>
            <person name="Parkhill J."/>
            <person name="Prentice M.B."/>
        </authorList>
    </citation>
    <scope>NUCLEOTIDE SEQUENCE [LARGE SCALE GENOMIC DNA]</scope>
    <source>
        <strain evidence="7">NCTC 13174 / 8081</strain>
    </source>
</reference>